<feature type="transmembrane region" description="Helical" evidence="1">
    <location>
        <begin position="41"/>
        <end position="59"/>
    </location>
</feature>
<accession>A0A4S2GZ62</accession>
<evidence type="ECO:0000256" key="1">
    <source>
        <dbReference type="SAM" id="Phobius"/>
    </source>
</evidence>
<dbReference type="EMBL" id="SRXW01000003">
    <property type="protein sequence ID" value="TGY88373.1"/>
    <property type="molecule type" value="Genomic_DNA"/>
</dbReference>
<evidence type="ECO:0000313" key="3">
    <source>
        <dbReference type="Proteomes" id="UP000308054"/>
    </source>
</evidence>
<organism evidence="2 3">
    <name type="scientific">Marinicauda algicola</name>
    <dbReference type="NCBI Taxonomy" id="2029849"/>
    <lineage>
        <taxon>Bacteria</taxon>
        <taxon>Pseudomonadati</taxon>
        <taxon>Pseudomonadota</taxon>
        <taxon>Alphaproteobacteria</taxon>
        <taxon>Maricaulales</taxon>
        <taxon>Maricaulaceae</taxon>
        <taxon>Marinicauda</taxon>
    </lineage>
</organism>
<dbReference type="Proteomes" id="UP000308054">
    <property type="component" value="Unassembled WGS sequence"/>
</dbReference>
<proteinExistence type="predicted"/>
<protein>
    <submittedName>
        <fullName evidence="2">Uncharacterized protein</fullName>
    </submittedName>
</protein>
<comment type="caution">
    <text evidence="2">The sequence shown here is derived from an EMBL/GenBank/DDBJ whole genome shotgun (WGS) entry which is preliminary data.</text>
</comment>
<keyword evidence="1" id="KW-0472">Membrane</keyword>
<name>A0A4S2GZ62_9PROT</name>
<keyword evidence="1" id="KW-0812">Transmembrane</keyword>
<dbReference type="RefSeq" id="WP_135996219.1">
    <property type="nucleotide sequence ID" value="NZ_CP071057.1"/>
</dbReference>
<keyword evidence="1" id="KW-1133">Transmembrane helix</keyword>
<feature type="transmembrane region" description="Helical" evidence="1">
    <location>
        <begin position="9"/>
        <end position="29"/>
    </location>
</feature>
<sequence>MTRKTWSNVLISYAIQFAAFAAGLVVFMAGESPIRDLVTNLATGAAVVAAAGLVAALAVRAPRPVSRPA</sequence>
<dbReference type="AlphaFoldDB" id="A0A4S2GZ62"/>
<keyword evidence="3" id="KW-1185">Reference proteome</keyword>
<gene>
    <name evidence="2" type="ORF">E5163_11165</name>
</gene>
<evidence type="ECO:0000313" key="2">
    <source>
        <dbReference type="EMBL" id="TGY88373.1"/>
    </source>
</evidence>
<reference evidence="2 3" key="1">
    <citation type="journal article" date="2017" name="Int. J. Syst. Evol. Microbiol.">
        <title>Marinicauda algicola sp. nov., isolated from a marine red alga Rhodosorus marinus.</title>
        <authorList>
            <person name="Jeong S.E."/>
            <person name="Jeon S.H."/>
            <person name="Chun B.H."/>
            <person name="Kim D.W."/>
            <person name="Jeon C.O."/>
        </authorList>
    </citation>
    <scope>NUCLEOTIDE SEQUENCE [LARGE SCALE GENOMIC DNA]</scope>
    <source>
        <strain evidence="2 3">JCM 31718</strain>
    </source>
</reference>